<dbReference type="SUPFAM" id="SSF141072">
    <property type="entry name" value="CalX-like"/>
    <property type="match status" value="1"/>
</dbReference>
<dbReference type="PROSITE" id="PS50268">
    <property type="entry name" value="CADHERIN_2"/>
    <property type="match status" value="5"/>
</dbReference>
<evidence type="ECO:0000313" key="11">
    <source>
        <dbReference type="Proteomes" id="UP000238523"/>
    </source>
</evidence>
<evidence type="ECO:0000256" key="5">
    <source>
        <dbReference type="ARBA" id="ARBA00022837"/>
    </source>
</evidence>
<dbReference type="InterPro" id="IPR038081">
    <property type="entry name" value="CalX-like_sf"/>
</dbReference>
<dbReference type="Gene3D" id="2.60.40.2030">
    <property type="match status" value="1"/>
</dbReference>
<gene>
    <name evidence="10" type="ORF">CUJ84_Chr002332</name>
</gene>
<accession>A0A2K9Z390</accession>
<keyword evidence="6" id="KW-0130">Cell adhesion</keyword>
<reference evidence="10 11" key="1">
    <citation type="submission" date="2017-11" db="EMBL/GenBank/DDBJ databases">
        <title>Complete genome of Rhizobium leguminosarum Norway, an ineffective micro-symbiont.</title>
        <authorList>
            <person name="Hoffrichter A."/>
            <person name="Liang J."/>
            <person name="Brachmann A."/>
            <person name="Marin M."/>
        </authorList>
    </citation>
    <scope>NUCLEOTIDE SEQUENCE [LARGE SCALE GENOMIC DNA]</scope>
    <source>
        <strain evidence="10 11">Norway</strain>
    </source>
</reference>
<comment type="subcellular location">
    <subcellularLocation>
        <location evidence="1">Membrane</location>
    </subcellularLocation>
</comment>
<dbReference type="Gene3D" id="2.150.10.10">
    <property type="entry name" value="Serralysin-like metalloprotease, C-terminal"/>
    <property type="match status" value="6"/>
</dbReference>
<dbReference type="InterPro" id="IPR018247">
    <property type="entry name" value="EF_Hand_1_Ca_BS"/>
</dbReference>
<evidence type="ECO:0000256" key="2">
    <source>
        <dbReference type="ARBA" id="ARBA00022692"/>
    </source>
</evidence>
<dbReference type="PROSITE" id="PS00018">
    <property type="entry name" value="EF_HAND_1"/>
    <property type="match status" value="1"/>
</dbReference>
<evidence type="ECO:0000259" key="9">
    <source>
        <dbReference type="PROSITE" id="PS50268"/>
    </source>
</evidence>
<dbReference type="GO" id="GO:0007154">
    <property type="term" value="P:cell communication"/>
    <property type="evidence" value="ECO:0007669"/>
    <property type="project" value="InterPro"/>
</dbReference>
<dbReference type="SMART" id="SM00112">
    <property type="entry name" value="CA"/>
    <property type="match status" value="5"/>
</dbReference>
<dbReference type="Pfam" id="PF03160">
    <property type="entry name" value="Calx-beta"/>
    <property type="match status" value="1"/>
</dbReference>
<dbReference type="InterPro" id="IPR001343">
    <property type="entry name" value="Hemolysn_Ca-bd"/>
</dbReference>
<dbReference type="InterPro" id="IPR050971">
    <property type="entry name" value="Cadherin-domain_protein"/>
</dbReference>
<dbReference type="InterPro" id="IPR044016">
    <property type="entry name" value="Big_13"/>
</dbReference>
<keyword evidence="8" id="KW-0472">Membrane</keyword>
<dbReference type="GO" id="GO:0005911">
    <property type="term" value="C:cell-cell junction"/>
    <property type="evidence" value="ECO:0007669"/>
    <property type="project" value="TreeGrafter"/>
</dbReference>
<dbReference type="PANTHER" id="PTHR24025:SF23">
    <property type="entry name" value="NEURAL-CADHERIN"/>
    <property type="match status" value="1"/>
</dbReference>
<dbReference type="CDD" id="cd11304">
    <property type="entry name" value="Cadherin_repeat"/>
    <property type="match status" value="5"/>
</dbReference>
<dbReference type="Gene3D" id="2.60.40.60">
    <property type="entry name" value="Cadherins"/>
    <property type="match status" value="5"/>
</dbReference>
<evidence type="ECO:0000256" key="8">
    <source>
        <dbReference type="ARBA" id="ARBA00023136"/>
    </source>
</evidence>
<feature type="domain" description="Cadherin" evidence="9">
    <location>
        <begin position="2281"/>
        <end position="2365"/>
    </location>
</feature>
<dbReference type="GO" id="GO:0005509">
    <property type="term" value="F:calcium ion binding"/>
    <property type="evidence" value="ECO:0007669"/>
    <property type="project" value="InterPro"/>
</dbReference>
<evidence type="ECO:0000256" key="7">
    <source>
        <dbReference type="ARBA" id="ARBA00022989"/>
    </source>
</evidence>
<keyword evidence="2" id="KW-0812">Transmembrane</keyword>
<sequence>MPNATAEKGGEKMPALNQSISEGDDATLAIAQVGSVVNGTDDPQTLEGTPGDDEIYGFGGDDVILGHEGDDWLVGGAGNDQIDGGSGTDSVAYTSPGENGGQGVVVNLSGTQYGAQAAHTATDTFGGTDTLISIEEARGTAENDVFVSDTDATYNGFWGLAGNDTIVGGGRNTWMYYHRDQDYGGAAGVFVNLSDQQQGALAARSATDGFGDTDTLLNVDNVRGTDHDDVFYGNSNNNRFQMLGGNDFVDGGAGDDEVNYSGDNRSGTPLHGVFVNLSGQAQASFLGTVAAHSAMGLFNDIDTLISIEEVLGSELADVLIGDPVPGKYQGFHGLGGNDTIVGGGDNSWLYYDQDARFGGNAGVTVNLSDTTQGTQSAHTATDGFGDTDTLTHVERVRGTASADVIHGDQSRNMFELGAGDDFADGGDGDDAVNYAYDDDGTAIHGVFVNLTDATATSALGTAAAHTAIGLYGDIDTLLSIEEVQGSSFDDVLIAEPASGKYQGLWGFAGNDTLAGGGENTWAYYSEDALFGGTAGVTVNLSGAVHGTQAAHTATDAFGDTDSLSSIANVRATAVNDIIYGDDNDNQFELGAGDDVVDGGGGSDTVNYRLDDDGTAAHGALVNLSGQTFTTPMGTVGPRSAIDLYGDIDTFVSIENVTGSGLSDYIIGNGEANSLIGGDGDDTLLGGGGDDLLQGGNGKDTMDGGSGSDTVDYSHEVDDGATAGVTVNLLGDAARPELGLDADTARDSFGNIDVVARIPNVIGTRFADVIYGGNHANTLIAGDGDDILLGGAQDDSLDGGNGSDKAKYGGNRADYLITDNGDGSLTVADLRGGAPDGTDVVRDIELLQFADRVVAGAANSAPAIEGGDAVALGVGENQTTVATITASDPDAGDALAFSINGGSDAAKFEVDVATGALRFVSAPDFETPADSDGDNVYEVTVQVSDGLGGVDTQSVAVTITDVDENGPIFTSGTSAVVAENSVGVAYDADAQDASAINYALSGADSGAFDIDSATGAVSFKAAPNYEAPSDSNADNIYDIVVTASDEAFSSILNVAVTVTNLNDNAPVFTSGTTASFAENGTGVAYHASAADADNLSPVNYSLGGTDAGLFDISASTGEITFKAAPNFEAPGDAGGNNVYDVVVAASDGTLTSSLAVAVTVTDVNDTAALSAPTGLDLAESDDSGNSNDDITNISQNLTISGLHQPGATVTLFDDTDNDGQLDQSEISVTGSFANAAFSLDISLSEGAHHLRAVQIDGQGQVSDSSDALEVSVDTTAPTATYLILKDVGGNTGGGVTINDNTLRVAGITQAGVRVEAFAVPSAGAVIALGNVLADAGGSFSIPTPVLPDGTYSFKVTATDVAGNALTQTGPFAVTIIAPVYSISGTPSIAEGGDLVFTILRTASTTNETVDYSLGGSSTPGADFGAVSGSISFAVGESSKTLTISTASDSFVEGSESVVVSLASTSNGGSINPTGSTATGTIVDVAPVGVAIFGTEGADTITPAQTVPGQPLPTGLGDVIHGLGGNDLINGGTGSDTIFGDEGNDNLLGNSGNDTILGGSGDDALAGQYGVDVLSGGSGRDAFSFATTDINGDTITDYENGEKIYVFGGPATLSNYLLSFDGTNSHLAMDLNGDGTSDLSVNLSGPVTGHLYLGQEILGGDRYQVLQLNYPKLDLNGSAGGTAGAAVFVENSAPIALTPDASIYDTLAENFAGGSLRIANTASAGTDRLSIANIGTGIGQISLSGSSVLYQGVIIGSFAGGTGGADLVISFSNANANLDAVQALLKDIYFSNPLDNFSTIDRTFTYVLTDGFGDQSSVAVTVDMVGVNDPPVLTLPSNLAYTENQAPVFVAPGATVSDLDAVWFSGGALDVAFSSGGSSGDQLTLANIGTGAGQIGISGNTVTYQGAVLGTLSGGHDGSSLHVSLATTTVPTFDAVQTLLRDVQFSSTSENPAAGPRSLTFTLKDGGFANNGGNDTGSAAVTVDIAARNDAPNLTPDTPAPLTYTGAAVGLLSTAHVVDPDNPANFGGGQITIALSGGDLGDRFSIMNNLPTGNVQVGYVNGILHFTVDGVDAGTVSGLGTTNMSFSLNANATASLVDALLKSLILDNFFQSITAAPRSATISFSDGGNTGAGGNLSDSVSIEILPVATNHAPVINSNGGGDSASVNLAENTVETATITATDPDSGQTLLFAIAGGDDATKFTIGPTTGSLSFVAAPNYEVPTDADGNNVYDVVVSVSDGNLTDTQLIAVTVTNVNDNSPVFNSGTTASFPENGGGAAYDANATDADNLSAITYSLGGADAVRFNIDSATGVVTFKAAPDFEAPGDAGANNVYDIVVTASDSTLSASEAVAITVTDVAEGGATVPGTTGNDILNGTAADDLINGLAGNDTLNGLAGNDRLTGGTGADVLNGGAGADVMRGGAGGDTYIVDNVGDVVDESVAGSTGVDTVQSSITFSLAASATLLGDLENLTLTGSADIDGRGNGLVNVLTGNGGANHLVGGGGNDTLVGNGGDDFLDGGSGNDTMRGGTGNDIYVVDSAGDKVDENGSGGTDTVMAAIDFNLSSGRVTGSVENLVLTGLADLDVTGNALNNLLVGNGGDNVLDGGAGRDTMQGGGGNDVYVVDGVNDTVDESTAGAGGVDTVRTSLSFSLLTSAHVLGQVENLILTGAGDVNGTGNDLDNTINGNGGDNVLSGGAGNDVLAGGTGDDHLDGGTGADVMTGGRGADVYIVDNVGDNVKENANEGRDTVETSLATFVLSDNVENLVYTGGGNFTGTGNALNNTISGGGGSDHINGGGGNDVIMGGAGSDFLTGGAGADQFHFNAALSTAGVDTIADFVSRSANPGVHDRIVLSNSTGMFTQLQDGTLSNAAFAVANGGQAQDASDRIVYDPTTGWLTYDENGSAAGGSPVHFATLQPGLTLHASDFLVV</sequence>
<name>A0A2K9Z390_RHILE</name>
<dbReference type="Gene3D" id="2.60.40.10">
    <property type="entry name" value="Immunoglobulins"/>
    <property type="match status" value="2"/>
</dbReference>
<dbReference type="Proteomes" id="UP000238523">
    <property type="component" value="Chromosome"/>
</dbReference>
<keyword evidence="5" id="KW-0106">Calcium</keyword>
<dbReference type="GO" id="GO:0007156">
    <property type="term" value="P:homophilic cell adhesion via plasma membrane adhesion molecules"/>
    <property type="evidence" value="ECO:0007669"/>
    <property type="project" value="InterPro"/>
</dbReference>
<keyword evidence="4" id="KW-0677">Repeat</keyword>
<dbReference type="GO" id="GO:0016020">
    <property type="term" value="C:membrane"/>
    <property type="evidence" value="ECO:0007669"/>
    <property type="project" value="UniProtKB-SubCell"/>
</dbReference>
<dbReference type="InterPro" id="IPR018511">
    <property type="entry name" value="Hemolysin-typ_Ca-bd_CS"/>
</dbReference>
<dbReference type="SUPFAM" id="SSF51120">
    <property type="entry name" value="beta-Roll"/>
    <property type="match status" value="11"/>
</dbReference>
<evidence type="ECO:0000256" key="6">
    <source>
        <dbReference type="ARBA" id="ARBA00022889"/>
    </source>
</evidence>
<evidence type="ECO:0000256" key="1">
    <source>
        <dbReference type="ARBA" id="ARBA00004370"/>
    </source>
</evidence>
<feature type="domain" description="Cadherin" evidence="9">
    <location>
        <begin position="984"/>
        <end position="1067"/>
    </location>
</feature>
<dbReference type="RefSeq" id="WP_105006217.1">
    <property type="nucleotide sequence ID" value="NZ_CP025012.1"/>
</dbReference>
<dbReference type="InterPro" id="IPR002126">
    <property type="entry name" value="Cadherin-like_dom"/>
</dbReference>
<proteinExistence type="predicted"/>
<dbReference type="PANTHER" id="PTHR24025">
    <property type="entry name" value="DESMOGLEIN FAMILY MEMBER"/>
    <property type="match status" value="1"/>
</dbReference>
<evidence type="ECO:0000313" key="10">
    <source>
        <dbReference type="EMBL" id="AUW42688.1"/>
    </source>
</evidence>
<keyword evidence="3" id="KW-0732">Signal</keyword>
<feature type="domain" description="Cadherin" evidence="9">
    <location>
        <begin position="1079"/>
        <end position="1173"/>
    </location>
</feature>
<dbReference type="SUPFAM" id="SSF49313">
    <property type="entry name" value="Cadherin-like"/>
    <property type="match status" value="5"/>
</dbReference>
<dbReference type="InterPro" id="IPR013783">
    <property type="entry name" value="Ig-like_fold"/>
</dbReference>
<evidence type="ECO:0000256" key="3">
    <source>
        <dbReference type="ARBA" id="ARBA00022729"/>
    </source>
</evidence>
<dbReference type="InterPro" id="IPR011049">
    <property type="entry name" value="Serralysin-like_metalloprot_C"/>
</dbReference>
<dbReference type="EMBL" id="CP025012">
    <property type="protein sequence ID" value="AUW42688.1"/>
    <property type="molecule type" value="Genomic_DNA"/>
</dbReference>
<protein>
    <recommendedName>
        <fullName evidence="9">Cadherin domain-containing protein</fullName>
    </recommendedName>
</protein>
<dbReference type="PROSITE" id="PS00330">
    <property type="entry name" value="HEMOLYSIN_CALCIUM"/>
    <property type="match status" value="11"/>
</dbReference>
<dbReference type="PRINTS" id="PR00205">
    <property type="entry name" value="CADHERIN"/>
</dbReference>
<dbReference type="Pfam" id="PF00353">
    <property type="entry name" value="HemolysinCabind"/>
    <property type="match status" value="16"/>
</dbReference>
<organism evidence="10 11">
    <name type="scientific">Rhizobium leguminosarum</name>
    <dbReference type="NCBI Taxonomy" id="384"/>
    <lineage>
        <taxon>Bacteria</taxon>
        <taxon>Pseudomonadati</taxon>
        <taxon>Pseudomonadota</taxon>
        <taxon>Alphaproteobacteria</taxon>
        <taxon>Hyphomicrobiales</taxon>
        <taxon>Rhizobiaceae</taxon>
        <taxon>Rhizobium/Agrobacterium group</taxon>
        <taxon>Rhizobium</taxon>
    </lineage>
</organism>
<dbReference type="PRINTS" id="PR00313">
    <property type="entry name" value="CABNDNGRPT"/>
</dbReference>
<dbReference type="InterPro" id="IPR003644">
    <property type="entry name" value="Calx_beta"/>
</dbReference>
<feature type="domain" description="Cadherin" evidence="9">
    <location>
        <begin position="2158"/>
        <end position="2260"/>
    </location>
</feature>
<feature type="domain" description="Cadherin" evidence="9">
    <location>
        <begin position="878"/>
        <end position="968"/>
    </location>
</feature>
<keyword evidence="7" id="KW-1133">Transmembrane helix</keyword>
<dbReference type="InterPro" id="IPR015919">
    <property type="entry name" value="Cadherin-like_sf"/>
</dbReference>
<dbReference type="Pfam" id="PF19077">
    <property type="entry name" value="Big_13"/>
    <property type="match status" value="1"/>
</dbReference>
<evidence type="ECO:0000256" key="4">
    <source>
        <dbReference type="ARBA" id="ARBA00022737"/>
    </source>
</evidence>